<organism evidence="2 3">
    <name type="scientific">Phrynosoma platyrhinos</name>
    <name type="common">Desert horned lizard</name>
    <dbReference type="NCBI Taxonomy" id="52577"/>
    <lineage>
        <taxon>Eukaryota</taxon>
        <taxon>Metazoa</taxon>
        <taxon>Chordata</taxon>
        <taxon>Craniata</taxon>
        <taxon>Vertebrata</taxon>
        <taxon>Euteleostomi</taxon>
        <taxon>Lepidosauria</taxon>
        <taxon>Squamata</taxon>
        <taxon>Bifurcata</taxon>
        <taxon>Unidentata</taxon>
        <taxon>Episquamata</taxon>
        <taxon>Toxicofera</taxon>
        <taxon>Iguania</taxon>
        <taxon>Phrynosomatidae</taxon>
        <taxon>Phrynosomatinae</taxon>
        <taxon>Phrynosoma</taxon>
    </lineage>
</organism>
<dbReference type="EMBL" id="JAIPUX010005289">
    <property type="protein sequence ID" value="KAH0618905.1"/>
    <property type="molecule type" value="Genomic_DNA"/>
</dbReference>
<accession>A0ABQ7SNP0</accession>
<keyword evidence="3" id="KW-1185">Reference proteome</keyword>
<evidence type="ECO:0000256" key="1">
    <source>
        <dbReference type="SAM" id="MobiDB-lite"/>
    </source>
</evidence>
<comment type="caution">
    <text evidence="2">The sequence shown here is derived from an EMBL/GenBank/DDBJ whole genome shotgun (WGS) entry which is preliminary data.</text>
</comment>
<sequence>GATTLPTTKTTKGIINTGPTRNPSGTVTKDESGKLSFILILLILAV</sequence>
<dbReference type="Proteomes" id="UP000826234">
    <property type="component" value="Unassembled WGS sequence"/>
</dbReference>
<feature type="non-terminal residue" evidence="2">
    <location>
        <position position="1"/>
    </location>
</feature>
<evidence type="ECO:0000313" key="3">
    <source>
        <dbReference type="Proteomes" id="UP000826234"/>
    </source>
</evidence>
<proteinExistence type="predicted"/>
<gene>
    <name evidence="2" type="ORF">JD844_018439</name>
</gene>
<feature type="compositionally biased region" description="Low complexity" evidence="1">
    <location>
        <begin position="1"/>
        <end position="20"/>
    </location>
</feature>
<evidence type="ECO:0000313" key="2">
    <source>
        <dbReference type="EMBL" id="KAH0618905.1"/>
    </source>
</evidence>
<name>A0ABQ7SNP0_PHRPL</name>
<reference evidence="2 3" key="1">
    <citation type="journal article" date="2022" name="Gigascience">
        <title>A chromosome-level genome assembly and annotation of the desert horned lizard, Phrynosoma platyrhinos, provides insight into chromosomal rearrangements among reptiles.</title>
        <authorList>
            <person name="Koochekian N."/>
            <person name="Ascanio A."/>
            <person name="Farleigh K."/>
            <person name="Card D.C."/>
            <person name="Schield D.R."/>
            <person name="Castoe T.A."/>
            <person name="Jezkova T."/>
        </authorList>
    </citation>
    <scope>NUCLEOTIDE SEQUENCE [LARGE SCALE GENOMIC DNA]</scope>
    <source>
        <strain evidence="2">NK-2021</strain>
    </source>
</reference>
<feature type="region of interest" description="Disordered" evidence="1">
    <location>
        <begin position="1"/>
        <end position="28"/>
    </location>
</feature>
<protein>
    <submittedName>
        <fullName evidence="2">Uncharacterized protein</fullName>
    </submittedName>
</protein>